<dbReference type="EMBL" id="REGN01000311">
    <property type="protein sequence ID" value="RNA42857.1"/>
    <property type="molecule type" value="Genomic_DNA"/>
</dbReference>
<keyword evidence="2" id="KW-1185">Reference proteome</keyword>
<protein>
    <submittedName>
        <fullName evidence="1">Uncharacterized protein</fullName>
    </submittedName>
</protein>
<proteinExistence type="predicted"/>
<accession>A0A3M7T4J7</accession>
<evidence type="ECO:0000313" key="2">
    <source>
        <dbReference type="Proteomes" id="UP000276133"/>
    </source>
</evidence>
<evidence type="ECO:0000313" key="1">
    <source>
        <dbReference type="EMBL" id="RNA42857.1"/>
    </source>
</evidence>
<reference evidence="1 2" key="1">
    <citation type="journal article" date="2018" name="Sci. Rep.">
        <title>Genomic signatures of local adaptation to the degree of environmental predictability in rotifers.</title>
        <authorList>
            <person name="Franch-Gras L."/>
            <person name="Hahn C."/>
            <person name="Garcia-Roger E.M."/>
            <person name="Carmona M.J."/>
            <person name="Serra M."/>
            <person name="Gomez A."/>
        </authorList>
    </citation>
    <scope>NUCLEOTIDE SEQUENCE [LARGE SCALE GENOMIC DNA]</scope>
    <source>
        <strain evidence="1">HYR1</strain>
    </source>
</reference>
<gene>
    <name evidence="1" type="ORF">BpHYR1_013363</name>
</gene>
<dbReference type="AlphaFoldDB" id="A0A3M7T4J7"/>
<sequence length="253" mass="29346">MENATDKLHNTKRFNKLWCLRKKLEFENTIDDLCKFRIEMNINSLKNYCSFCGETLKILKIKPILNHSKAFDKMSEELSRKHEISEIYKIPKIKVISSSLLPESIQHNKIVQRDDFSKNLINVKKSPVKKSHFNEEMVNDLSENDNSKEEKANFSQRLVDSILDISSDIKNTVKETIQETISNVGKIFQNKEKNESKVLIVASEFLAVNPSLCGLLCSNFSRPETSTLDKNRSFDIEINTDCDFDPIQWCQQF</sequence>
<dbReference type="Proteomes" id="UP000276133">
    <property type="component" value="Unassembled WGS sequence"/>
</dbReference>
<comment type="caution">
    <text evidence="1">The sequence shown here is derived from an EMBL/GenBank/DDBJ whole genome shotgun (WGS) entry which is preliminary data.</text>
</comment>
<name>A0A3M7T4J7_BRAPC</name>
<organism evidence="1 2">
    <name type="scientific">Brachionus plicatilis</name>
    <name type="common">Marine rotifer</name>
    <name type="synonym">Brachionus muelleri</name>
    <dbReference type="NCBI Taxonomy" id="10195"/>
    <lineage>
        <taxon>Eukaryota</taxon>
        <taxon>Metazoa</taxon>
        <taxon>Spiralia</taxon>
        <taxon>Gnathifera</taxon>
        <taxon>Rotifera</taxon>
        <taxon>Eurotatoria</taxon>
        <taxon>Monogononta</taxon>
        <taxon>Pseudotrocha</taxon>
        <taxon>Ploima</taxon>
        <taxon>Brachionidae</taxon>
        <taxon>Brachionus</taxon>
    </lineage>
</organism>